<evidence type="ECO:0000313" key="1">
    <source>
        <dbReference type="EMBL" id="ASP46261.1"/>
    </source>
</evidence>
<protein>
    <submittedName>
        <fullName evidence="1">Uncharacterized protein</fullName>
    </submittedName>
</protein>
<proteinExistence type="predicted"/>
<accession>A0A222G3C7</accession>
<dbReference type="Proteomes" id="UP000222540">
    <property type="component" value="Segment"/>
</dbReference>
<organism evidence="1 2">
    <name type="scientific">Marinomonas phage CB5A</name>
    <dbReference type="NCBI Taxonomy" id="2022859"/>
    <lineage>
        <taxon>Viruses</taxon>
        <taxon>Duplodnaviria</taxon>
        <taxon>Heunggongvirae</taxon>
        <taxon>Uroviricota</taxon>
        <taxon>Caudoviricetes</taxon>
        <taxon>Autographivirales</taxon>
        <taxon>Autosignataviridae</taxon>
        <taxon>Colwellvirinae</taxon>
        <taxon>Murciavirus</taxon>
        <taxon>Murciavirus CB5A</taxon>
    </lineage>
</organism>
<dbReference type="GeneID" id="54981260"/>
<sequence>MRRIICSSLEELVQATIILTKEGVTFKAYTDTLTISIEGY</sequence>
<evidence type="ECO:0000313" key="2">
    <source>
        <dbReference type="Proteomes" id="UP000222540"/>
    </source>
</evidence>
<name>A0A222G3C7_9CAUD</name>
<dbReference type="EMBL" id="MF481197">
    <property type="protein sequence ID" value="ASP46261.1"/>
    <property type="molecule type" value="Genomic_DNA"/>
</dbReference>
<dbReference type="KEGG" id="vg:54981260"/>
<reference evidence="1 2" key="1">
    <citation type="submission" date="2017-07" db="EMBL/GenBank/DDBJ databases">
        <title>Complete genome sequence of the Marinomonas phage CB5A.</title>
        <authorList>
            <person name="Lucas-Elio P."/>
            <person name="Aroca-Crevillen A."/>
            <person name="Garcia-Guillen I.M."/>
            <person name="Silas S."/>
            <person name="Fire A.Z."/>
            <person name="Sanchez-Amat A."/>
        </authorList>
    </citation>
    <scope>NUCLEOTIDE SEQUENCE [LARGE SCALE GENOMIC DNA]</scope>
</reference>
<dbReference type="RefSeq" id="YP_009791091.1">
    <property type="nucleotide sequence ID" value="NC_047836.1"/>
</dbReference>